<evidence type="ECO:0000313" key="2">
    <source>
        <dbReference type="EMBL" id="TDB44071.1"/>
    </source>
</evidence>
<comment type="caution">
    <text evidence="2">The sequence shown here is derived from an EMBL/GenBank/DDBJ whole genome shotgun (WGS) entry which is preliminary data.</text>
</comment>
<feature type="domain" description="BL00235/CARNS1 N-terminal" evidence="1">
    <location>
        <begin position="19"/>
        <end position="98"/>
    </location>
</feature>
<sequence length="194" mass="21956">MSNRLLVIEKKPSGSIGLKKAKELGDYIIFIGSKKCYNKVSDNDLLYIDEFSEADTNDDELVINMVEHINVKKKIQGVITFMEFYVPLAAKVAETLGLKGITYENALKERNKHLMRESFRQKNIPIPKYALISNVDSAKNDFVHFDVNVGEHIESLKNSSQRLGYAIACGVTAEQAEFESRHLKESVIIEIESE</sequence>
<dbReference type="EMBL" id="PUJX01000043">
    <property type="protein sequence ID" value="TDB44071.1"/>
    <property type="molecule type" value="Genomic_DNA"/>
</dbReference>
<dbReference type="AlphaFoldDB" id="A0A4R4IU77"/>
<dbReference type="Gene3D" id="3.40.50.20">
    <property type="match status" value="1"/>
</dbReference>
<name>A0A4R4IU77_PHOLU</name>
<dbReference type="RefSeq" id="WP_132348468.1">
    <property type="nucleotide sequence ID" value="NZ_CAWOLF010000043.1"/>
</dbReference>
<protein>
    <recommendedName>
        <fullName evidence="1">BL00235/CARNS1 N-terminal domain-containing protein</fullName>
    </recommendedName>
</protein>
<evidence type="ECO:0000313" key="3">
    <source>
        <dbReference type="Proteomes" id="UP000295550"/>
    </source>
</evidence>
<dbReference type="Pfam" id="PF18130">
    <property type="entry name" value="ATPgrasp_N"/>
    <property type="match status" value="1"/>
</dbReference>
<accession>A0A4R4IU77</accession>
<proteinExistence type="predicted"/>
<dbReference type="InterPro" id="IPR041472">
    <property type="entry name" value="BL00235/CARNS1_N"/>
</dbReference>
<dbReference type="Proteomes" id="UP000295550">
    <property type="component" value="Unassembled WGS sequence"/>
</dbReference>
<reference evidence="2 3" key="1">
    <citation type="journal article" date="2019" name="Int. J. Syst. Evol. Microbiol.">
        <title>Photorhabdus khanii subsp. guanajuatensis subsp. nov., isolated from Heterorhabditis atacamensis, and Photorhabdus luminescens subsp. mexicana subsp. nov., isolated from Heterorhabditis mexicana entomopathogenic nematodes.</title>
        <authorList>
            <person name="Machado R.A.R."/>
            <person name="Bruno P."/>
            <person name="Arce C.C.M."/>
            <person name="Liechti N."/>
            <person name="Kohler A."/>
            <person name="Bernal J."/>
            <person name="Bruggmann R."/>
            <person name="Turlings T.C.J."/>
        </authorList>
    </citation>
    <scope>NUCLEOTIDE SEQUENCE [LARGE SCALE GENOMIC DNA]</scope>
    <source>
        <strain evidence="2 3">MEX47-22</strain>
    </source>
</reference>
<evidence type="ECO:0000259" key="1">
    <source>
        <dbReference type="Pfam" id="PF18130"/>
    </source>
</evidence>
<organism evidence="2 3">
    <name type="scientific">Photorhabdus luminescens subsp. mexicana</name>
    <dbReference type="NCBI Taxonomy" id="2100167"/>
    <lineage>
        <taxon>Bacteria</taxon>
        <taxon>Pseudomonadati</taxon>
        <taxon>Pseudomonadota</taxon>
        <taxon>Gammaproteobacteria</taxon>
        <taxon>Enterobacterales</taxon>
        <taxon>Morganellaceae</taxon>
        <taxon>Photorhabdus</taxon>
    </lineage>
</organism>
<gene>
    <name evidence="2" type="ORF">C5468_23190</name>
</gene>